<dbReference type="STRING" id="1283841.A0A084QN08"/>
<evidence type="ECO:0000313" key="3">
    <source>
        <dbReference type="EMBL" id="KFA65343.1"/>
    </source>
</evidence>
<organism evidence="3 4">
    <name type="scientific">Stachybotrys chlorohalonatus (strain IBT 40285)</name>
    <dbReference type="NCBI Taxonomy" id="1283841"/>
    <lineage>
        <taxon>Eukaryota</taxon>
        <taxon>Fungi</taxon>
        <taxon>Dikarya</taxon>
        <taxon>Ascomycota</taxon>
        <taxon>Pezizomycotina</taxon>
        <taxon>Sordariomycetes</taxon>
        <taxon>Hypocreomycetidae</taxon>
        <taxon>Hypocreales</taxon>
        <taxon>Stachybotryaceae</taxon>
        <taxon>Stachybotrys</taxon>
    </lineage>
</organism>
<dbReference type="InterPro" id="IPR035240">
    <property type="entry name" value="SprT_Zn_ribbon"/>
</dbReference>
<feature type="compositionally biased region" description="Low complexity" evidence="1">
    <location>
        <begin position="103"/>
        <end position="121"/>
    </location>
</feature>
<feature type="region of interest" description="Disordered" evidence="1">
    <location>
        <begin position="328"/>
        <end position="359"/>
    </location>
</feature>
<feature type="compositionally biased region" description="Acidic residues" evidence="1">
    <location>
        <begin position="142"/>
        <end position="152"/>
    </location>
</feature>
<feature type="compositionally biased region" description="Polar residues" evidence="1">
    <location>
        <begin position="65"/>
        <end position="81"/>
    </location>
</feature>
<feature type="region of interest" description="Disordered" evidence="1">
    <location>
        <begin position="21"/>
        <end position="299"/>
    </location>
</feature>
<dbReference type="InterPro" id="IPR006640">
    <property type="entry name" value="SprT-like_domain"/>
</dbReference>
<protein>
    <recommendedName>
        <fullName evidence="2">SprT-like domain-containing protein</fullName>
    </recommendedName>
</protein>
<dbReference type="Pfam" id="PF10263">
    <property type="entry name" value="SprT-like"/>
    <property type="match status" value="1"/>
</dbReference>
<evidence type="ECO:0000313" key="4">
    <source>
        <dbReference type="Proteomes" id="UP000028524"/>
    </source>
</evidence>
<dbReference type="HOGENOM" id="CLU_012966_3_1_1"/>
<dbReference type="Gene3D" id="1.10.30.10">
    <property type="entry name" value="High mobility group box domain"/>
    <property type="match status" value="1"/>
</dbReference>
<feature type="compositionally biased region" description="Basic and acidic residues" evidence="1">
    <location>
        <begin position="245"/>
        <end position="259"/>
    </location>
</feature>
<evidence type="ECO:0000256" key="1">
    <source>
        <dbReference type="SAM" id="MobiDB-lite"/>
    </source>
</evidence>
<dbReference type="Proteomes" id="UP000028524">
    <property type="component" value="Unassembled WGS sequence"/>
</dbReference>
<reference evidence="3 4" key="1">
    <citation type="journal article" date="2014" name="BMC Genomics">
        <title>Comparative genome sequencing reveals chemotype-specific gene clusters in the toxigenic black mold Stachybotrys.</title>
        <authorList>
            <person name="Semeiks J."/>
            <person name="Borek D."/>
            <person name="Otwinowski Z."/>
            <person name="Grishin N.V."/>
        </authorList>
    </citation>
    <scope>NUCLEOTIDE SEQUENCE [LARGE SCALE GENOMIC DNA]</scope>
    <source>
        <strain evidence="3 4">IBT 40285</strain>
    </source>
</reference>
<accession>A0A084QN08</accession>
<keyword evidence="4" id="KW-1185">Reference proteome</keyword>
<dbReference type="CDD" id="cd00084">
    <property type="entry name" value="HMG-box_SF"/>
    <property type="match status" value="1"/>
</dbReference>
<sequence length="642" mass="72306">MARLADYCASSEDELPDIDALLSRHKPNRPKTVSKQIEESNPRAATAEPKENPAARRVRRLGGPLSQTSSNPLLQRWSTEGSDIHAASRVKPAKKIPAKVRSSSEQSQASQPSAPHQPSDQEFSPPPTRSLRTRRPRVSPELNDDTEEDGSDTDSTLQSRIRNLQLKRGKKPTTTTSVSIVEAKSVAPAKDTQVPRKASRSLNIKSKSSYNLDPEPEVEADDASVYHTAAEDESEYSDAFTSDCSHIDSPKRPRKHDLPKMALSETLRLRPVRNTSAASLDTERAKPSKHKPRSHTPDAELADTFSKLQLHLDEFSDDEKDKLIGKELVMPPSTPPRIVKPKGLASPKKAPLIPKTPHRPSSDVFWSQEFVDDWNDQHSPRKVLFTPKVLSPVKDSPRKDAKKAFDVRKHLLAEKFFRELDAEITQGKITQLAESSGGVKIRWTKTLNTTAGRANWKRETVITKQPDGKTQSLRHKHHAAIELAEKVIDDEHRLLNVMAHEFCHLATFMIDGVSNNPHGEHFKAWARQCSRAFSTRGVQVTTKHSYEIDYKYVWQCTACRTEFKRHSRSIDPRRHRCGDCRSTLAQIKPKPRATKGQPSEYQAFVKQHMGTVRLENPGSPQKDVMKIVAERWAKRQAVKVED</sequence>
<dbReference type="GO" id="GO:0006950">
    <property type="term" value="P:response to stress"/>
    <property type="evidence" value="ECO:0007669"/>
    <property type="project" value="UniProtKB-ARBA"/>
</dbReference>
<dbReference type="InParanoid" id="A0A084QN08"/>
<dbReference type="PANTHER" id="PTHR23099:SF0">
    <property type="entry name" value="GERM CELL NUCLEAR ACIDIC PROTEIN"/>
    <property type="match status" value="1"/>
</dbReference>
<name>A0A084QN08_STAC4</name>
<dbReference type="PANTHER" id="PTHR23099">
    <property type="entry name" value="TRANSCRIPTIONAL REGULATOR"/>
    <property type="match status" value="1"/>
</dbReference>
<feature type="domain" description="SprT-like" evidence="2">
    <location>
        <begin position="418"/>
        <end position="587"/>
    </location>
</feature>
<dbReference type="SMART" id="SM00731">
    <property type="entry name" value="SprT"/>
    <property type="match status" value="1"/>
</dbReference>
<dbReference type="OrthoDB" id="20772at2759"/>
<evidence type="ECO:0000259" key="2">
    <source>
        <dbReference type="SMART" id="SM00731"/>
    </source>
</evidence>
<gene>
    <name evidence="3" type="ORF">S40285_07156</name>
</gene>
<dbReference type="GO" id="GO:0005634">
    <property type="term" value="C:nucleus"/>
    <property type="evidence" value="ECO:0007669"/>
    <property type="project" value="TreeGrafter"/>
</dbReference>
<dbReference type="AlphaFoldDB" id="A0A084QN08"/>
<feature type="compositionally biased region" description="Polar residues" evidence="1">
    <location>
        <begin position="200"/>
        <end position="211"/>
    </location>
</feature>
<dbReference type="EMBL" id="KL660603">
    <property type="protein sequence ID" value="KFA65343.1"/>
    <property type="molecule type" value="Genomic_DNA"/>
</dbReference>
<dbReference type="Pfam" id="PF17283">
    <property type="entry name" value="Zn_ribbon_SprT"/>
    <property type="match status" value="1"/>
</dbReference>
<dbReference type="InterPro" id="IPR036910">
    <property type="entry name" value="HMG_box_dom_sf"/>
</dbReference>
<dbReference type="SUPFAM" id="SSF47095">
    <property type="entry name" value="HMG-box"/>
    <property type="match status" value="1"/>
</dbReference>
<proteinExistence type="predicted"/>